<dbReference type="KEGG" id="sace:GIY23_00620"/>
<dbReference type="Proteomes" id="UP000371041">
    <property type="component" value="Chromosome"/>
</dbReference>
<dbReference type="EMBL" id="CP045929">
    <property type="protein sequence ID" value="QGK68269.1"/>
    <property type="molecule type" value="Genomic_DNA"/>
</dbReference>
<dbReference type="PANTHER" id="PTHR48100">
    <property type="entry name" value="BROAD-SPECIFICITY PHOSPHATASE YOR283W-RELATED"/>
    <property type="match status" value="1"/>
</dbReference>
<dbReference type="SUPFAM" id="SSF53254">
    <property type="entry name" value="Phosphoglycerate mutase-like"/>
    <property type="match status" value="1"/>
</dbReference>
<proteinExistence type="predicted"/>
<dbReference type="Gene3D" id="3.40.50.1240">
    <property type="entry name" value="Phosphoglycerate mutase-like"/>
    <property type="match status" value="1"/>
</dbReference>
<dbReference type="InterPro" id="IPR013078">
    <property type="entry name" value="His_Pase_superF_clade-1"/>
</dbReference>
<dbReference type="InterPro" id="IPR050275">
    <property type="entry name" value="PGM_Phosphatase"/>
</dbReference>
<organism evidence="1 2">
    <name type="scientific">Allosaccharopolyspora coralli</name>
    <dbReference type="NCBI Taxonomy" id="2665642"/>
    <lineage>
        <taxon>Bacteria</taxon>
        <taxon>Bacillati</taxon>
        <taxon>Actinomycetota</taxon>
        <taxon>Actinomycetes</taxon>
        <taxon>Pseudonocardiales</taxon>
        <taxon>Pseudonocardiaceae</taxon>
        <taxon>Allosaccharopolyspora</taxon>
    </lineage>
</organism>
<sequence length="214" mass="22580">MTGLTASGAAIRLVLARHGETPSNLARVLDTVPPGPGLTDTGRAQAEALAERFGEEKLVALHASRALRAQQTAAPLAERAVIDLAVADDLHEIYVGDLEGRGDDESRAVFDATYSSWHHGRLDERMPGGETGREALDRFCGAAQRIVDAATDGVVVIVSHGGMLRLVANLLVDEVDGARADASYLPNTGAIVLDADLDAPTGWRCHTWDGLAPT</sequence>
<dbReference type="PANTHER" id="PTHR48100:SF58">
    <property type="entry name" value="PE-PGRS FAMILY PROTEIN PE_PGRS11"/>
    <property type="match status" value="1"/>
</dbReference>
<dbReference type="InterPro" id="IPR001345">
    <property type="entry name" value="PG/BPGM_mutase_AS"/>
</dbReference>
<reference evidence="2" key="1">
    <citation type="submission" date="2019-11" db="EMBL/GenBank/DDBJ databases">
        <title>The complete genome sequence of Saccharopolyspora sp. E2A.</title>
        <authorList>
            <person name="Zhang G."/>
        </authorList>
    </citation>
    <scope>NUCLEOTIDE SEQUENCE [LARGE SCALE GENOMIC DNA]</scope>
    <source>
        <strain evidence="2">E2A</strain>
    </source>
</reference>
<keyword evidence="2" id="KW-1185">Reference proteome</keyword>
<dbReference type="Pfam" id="PF00300">
    <property type="entry name" value="His_Phos_1"/>
    <property type="match status" value="1"/>
</dbReference>
<dbReference type="SMART" id="SM00855">
    <property type="entry name" value="PGAM"/>
    <property type="match status" value="1"/>
</dbReference>
<dbReference type="GO" id="GO:0005737">
    <property type="term" value="C:cytoplasm"/>
    <property type="evidence" value="ECO:0007669"/>
    <property type="project" value="TreeGrafter"/>
</dbReference>
<dbReference type="RefSeq" id="WP_154074878.1">
    <property type="nucleotide sequence ID" value="NZ_CP045929.1"/>
</dbReference>
<dbReference type="CDD" id="cd07067">
    <property type="entry name" value="HP_PGM_like"/>
    <property type="match status" value="1"/>
</dbReference>
<dbReference type="GO" id="GO:0016791">
    <property type="term" value="F:phosphatase activity"/>
    <property type="evidence" value="ECO:0007669"/>
    <property type="project" value="TreeGrafter"/>
</dbReference>
<accession>A0A5Q3Q9K3</accession>
<dbReference type="AlphaFoldDB" id="A0A5Q3Q9K3"/>
<name>A0A5Q3Q9K3_9PSEU</name>
<evidence type="ECO:0000313" key="1">
    <source>
        <dbReference type="EMBL" id="QGK68269.1"/>
    </source>
</evidence>
<dbReference type="InterPro" id="IPR029033">
    <property type="entry name" value="His_PPase_superfam"/>
</dbReference>
<protein>
    <submittedName>
        <fullName evidence="1">Histidine phosphatase family protein</fullName>
    </submittedName>
</protein>
<evidence type="ECO:0000313" key="2">
    <source>
        <dbReference type="Proteomes" id="UP000371041"/>
    </source>
</evidence>
<dbReference type="PROSITE" id="PS00175">
    <property type="entry name" value="PG_MUTASE"/>
    <property type="match status" value="1"/>
</dbReference>
<gene>
    <name evidence="1" type="ORF">GIY23_00620</name>
</gene>